<name>A0A1Y2M4X8_EPING</name>
<sequence length="208" mass="22654">MMRQTALALSLCAGIASCAPTNVTGPTAQIKNGTLQGVYSPEYDQDFFLGIPYAQPPVGNLRFRSPVALNESWSGAKPATQYSSACYGYGNDQLGYPVSEDCLYVNVVRPAGCEGEKLPVAFWIHGGGYFMGSGLDKRYNTSFTVENSVKIGKPIMAVTINYRLSAWGFLAGSEEIKESGEMNLGLRDQRLALQWVQDNIEAFGGEFY</sequence>
<dbReference type="EMBL" id="KZ107841">
    <property type="protein sequence ID" value="OSS51165.1"/>
    <property type="molecule type" value="Genomic_DNA"/>
</dbReference>
<dbReference type="Proteomes" id="UP000193240">
    <property type="component" value="Unassembled WGS sequence"/>
</dbReference>
<dbReference type="InParanoid" id="A0A1Y2M4X8"/>
<dbReference type="STRING" id="105696.A0A1Y2M4X8"/>
<evidence type="ECO:0000259" key="2">
    <source>
        <dbReference type="Pfam" id="PF00135"/>
    </source>
</evidence>
<dbReference type="InterPro" id="IPR050309">
    <property type="entry name" value="Type-B_Carboxylest/Lipase"/>
</dbReference>
<feature type="chain" id="PRO_5012508429" description="Carboxylesterase type B domain-containing protein" evidence="1">
    <location>
        <begin position="19"/>
        <end position="208"/>
    </location>
</feature>
<dbReference type="InterPro" id="IPR019819">
    <property type="entry name" value="Carboxylesterase_B_CS"/>
</dbReference>
<keyword evidence="4" id="KW-1185">Reference proteome</keyword>
<dbReference type="SUPFAM" id="SSF53474">
    <property type="entry name" value="alpha/beta-Hydrolases"/>
    <property type="match status" value="1"/>
</dbReference>
<feature type="signal peptide" evidence="1">
    <location>
        <begin position="1"/>
        <end position="18"/>
    </location>
</feature>
<dbReference type="Pfam" id="PF00135">
    <property type="entry name" value="COesterase"/>
    <property type="match status" value="1"/>
</dbReference>
<feature type="domain" description="Carboxylesterase type B" evidence="2">
    <location>
        <begin position="26"/>
        <end position="206"/>
    </location>
</feature>
<proteinExistence type="predicted"/>
<organism evidence="3 4">
    <name type="scientific">Epicoccum nigrum</name>
    <name type="common">Soil fungus</name>
    <name type="synonym">Epicoccum purpurascens</name>
    <dbReference type="NCBI Taxonomy" id="105696"/>
    <lineage>
        <taxon>Eukaryota</taxon>
        <taxon>Fungi</taxon>
        <taxon>Dikarya</taxon>
        <taxon>Ascomycota</taxon>
        <taxon>Pezizomycotina</taxon>
        <taxon>Dothideomycetes</taxon>
        <taxon>Pleosporomycetidae</taxon>
        <taxon>Pleosporales</taxon>
        <taxon>Pleosporineae</taxon>
        <taxon>Didymellaceae</taxon>
        <taxon>Epicoccum</taxon>
    </lineage>
</organism>
<dbReference type="PANTHER" id="PTHR11559">
    <property type="entry name" value="CARBOXYLESTERASE"/>
    <property type="match status" value="1"/>
</dbReference>
<dbReference type="OMA" id="HYLLMAP"/>
<keyword evidence="1" id="KW-0732">Signal</keyword>
<dbReference type="PROSITE" id="PS00941">
    <property type="entry name" value="CARBOXYLESTERASE_B_2"/>
    <property type="match status" value="1"/>
</dbReference>
<protein>
    <recommendedName>
        <fullName evidence="2">Carboxylesterase type B domain-containing protein</fullName>
    </recommendedName>
</protein>
<dbReference type="InterPro" id="IPR002018">
    <property type="entry name" value="CarbesteraseB"/>
</dbReference>
<accession>A0A1Y2M4X8</accession>
<dbReference type="InterPro" id="IPR029058">
    <property type="entry name" value="AB_hydrolase_fold"/>
</dbReference>
<dbReference type="AlphaFoldDB" id="A0A1Y2M4X8"/>
<evidence type="ECO:0000256" key="1">
    <source>
        <dbReference type="SAM" id="SignalP"/>
    </source>
</evidence>
<dbReference type="PROSITE" id="PS51257">
    <property type="entry name" value="PROKAR_LIPOPROTEIN"/>
    <property type="match status" value="1"/>
</dbReference>
<evidence type="ECO:0000313" key="3">
    <source>
        <dbReference type="EMBL" id="OSS51165.1"/>
    </source>
</evidence>
<gene>
    <name evidence="3" type="ORF">B5807_04543</name>
</gene>
<evidence type="ECO:0000313" key="4">
    <source>
        <dbReference type="Proteomes" id="UP000193240"/>
    </source>
</evidence>
<dbReference type="Gene3D" id="3.40.50.1820">
    <property type="entry name" value="alpha/beta hydrolase"/>
    <property type="match status" value="1"/>
</dbReference>
<reference evidence="3 4" key="1">
    <citation type="journal article" date="2017" name="Genome Announc.">
        <title>Genome sequence of the saprophytic ascomycete Epicoccum nigrum ICMP 19927 strain isolated from New Zealand.</title>
        <authorList>
            <person name="Fokin M."/>
            <person name="Fleetwood D."/>
            <person name="Weir B.S."/>
            <person name="Villas-Boas S.G."/>
        </authorList>
    </citation>
    <scope>NUCLEOTIDE SEQUENCE [LARGE SCALE GENOMIC DNA]</scope>
    <source>
        <strain evidence="3 4">ICMP 19927</strain>
    </source>
</reference>